<dbReference type="Proteomes" id="UP001623384">
    <property type="component" value="Chromosome"/>
</dbReference>
<feature type="region of interest" description="Disordered" evidence="5">
    <location>
        <begin position="1"/>
        <end position="82"/>
    </location>
</feature>
<dbReference type="Pfam" id="PF06305">
    <property type="entry name" value="LapA_dom"/>
    <property type="match status" value="1"/>
</dbReference>
<evidence type="ECO:0000256" key="1">
    <source>
        <dbReference type="ARBA" id="ARBA00022475"/>
    </source>
</evidence>
<dbReference type="EMBL" id="CP148033">
    <property type="protein sequence ID" value="WXK92834.1"/>
    <property type="molecule type" value="Genomic_DNA"/>
</dbReference>
<keyword evidence="2 6" id="KW-0812">Transmembrane</keyword>
<organism evidence="8 9">
    <name type="scientific">Pseudarthrobacter quantipunctorum</name>
    <dbReference type="NCBI Taxonomy" id="3128980"/>
    <lineage>
        <taxon>Bacteria</taxon>
        <taxon>Bacillati</taxon>
        <taxon>Actinomycetota</taxon>
        <taxon>Actinomycetes</taxon>
        <taxon>Micrococcales</taxon>
        <taxon>Micrococcaceae</taxon>
        <taxon>Pseudarthrobacter</taxon>
    </lineage>
</organism>
<feature type="transmembrane region" description="Helical" evidence="6">
    <location>
        <begin position="129"/>
        <end position="152"/>
    </location>
</feature>
<name>A0ABZ2R315_9MICC</name>
<evidence type="ECO:0000256" key="5">
    <source>
        <dbReference type="SAM" id="MobiDB-lite"/>
    </source>
</evidence>
<evidence type="ECO:0000256" key="2">
    <source>
        <dbReference type="ARBA" id="ARBA00022692"/>
    </source>
</evidence>
<evidence type="ECO:0000313" key="9">
    <source>
        <dbReference type="Proteomes" id="UP001623384"/>
    </source>
</evidence>
<reference evidence="8 9" key="1">
    <citation type="submission" date="2024-03" db="EMBL/GenBank/DDBJ databases">
        <title>Rhodococcus navarretei sp. nov. and Pseudarthrobacter quantumdoti sp. nov., two new species with the ability to biosynthesize Quantum Dots isolated from soil samples at Union Glacier, Antarctica.</title>
        <authorList>
            <person name="Vargas M."/>
        </authorList>
    </citation>
    <scope>NUCLEOTIDE SEQUENCE [LARGE SCALE GENOMIC DNA]</scope>
    <source>
        <strain evidence="8 9">RC-2-3</strain>
    </source>
</reference>
<keyword evidence="3 6" id="KW-1133">Transmembrane helix</keyword>
<dbReference type="RefSeq" id="WP_406634786.1">
    <property type="nucleotide sequence ID" value="NZ_CP148033.1"/>
</dbReference>
<evidence type="ECO:0000256" key="6">
    <source>
        <dbReference type="SAM" id="Phobius"/>
    </source>
</evidence>
<keyword evidence="9" id="KW-1185">Reference proteome</keyword>
<evidence type="ECO:0000313" key="8">
    <source>
        <dbReference type="EMBL" id="WXK92834.1"/>
    </source>
</evidence>
<gene>
    <name evidence="8" type="ORF">WHH00_17490</name>
</gene>
<keyword evidence="1" id="KW-1003">Cell membrane</keyword>
<proteinExistence type="predicted"/>
<feature type="domain" description="Lipopolysaccharide assembly protein A" evidence="7">
    <location>
        <begin position="110"/>
        <end position="162"/>
    </location>
</feature>
<dbReference type="InterPro" id="IPR010445">
    <property type="entry name" value="LapA_dom"/>
</dbReference>
<sequence>MSTGNYPPAGQPEQGPGNHAGGPSAPSSTPFPADYAADYAADSTTDSTADTSAGLAQSRPDASQPAGTGTPAPQPSSAADQPGVTRAGVVWAAVVAALVLLILLIIFILQNQDQVAVRYFGLEGLVPLGMALFIASVTGGVLVAVAGGARILQLRRNAHRARLRQRK</sequence>
<accession>A0ABZ2R315</accession>
<feature type="transmembrane region" description="Helical" evidence="6">
    <location>
        <begin position="89"/>
        <end position="109"/>
    </location>
</feature>
<keyword evidence="4 6" id="KW-0472">Membrane</keyword>
<evidence type="ECO:0000256" key="4">
    <source>
        <dbReference type="ARBA" id="ARBA00023136"/>
    </source>
</evidence>
<evidence type="ECO:0000256" key="3">
    <source>
        <dbReference type="ARBA" id="ARBA00022989"/>
    </source>
</evidence>
<evidence type="ECO:0000259" key="7">
    <source>
        <dbReference type="Pfam" id="PF06305"/>
    </source>
</evidence>
<protein>
    <submittedName>
        <fullName evidence="8">Lipopolysaccharide assembly protein LapA domain-containing protein</fullName>
    </submittedName>
</protein>
<feature type="compositionally biased region" description="Low complexity" evidence="5">
    <location>
        <begin position="33"/>
        <end position="53"/>
    </location>
</feature>